<keyword evidence="3" id="KW-1185">Reference proteome</keyword>
<gene>
    <name evidence="2" type="ORF">MCHLO_15553</name>
</gene>
<feature type="compositionally biased region" description="Basic residues" evidence="1">
    <location>
        <begin position="328"/>
        <end position="337"/>
    </location>
</feature>
<dbReference type="EMBL" id="DF849829">
    <property type="protein sequence ID" value="GAT59232.1"/>
    <property type="molecule type" value="Genomic_DNA"/>
</dbReference>
<protein>
    <submittedName>
        <fullName evidence="2">Uncharacterized protein</fullName>
    </submittedName>
</protein>
<name>A0ABQ0M7L4_MYCCL</name>
<accession>A0ABQ0M7L4</accession>
<feature type="compositionally biased region" description="Basic and acidic residues" evidence="1">
    <location>
        <begin position="390"/>
        <end position="402"/>
    </location>
</feature>
<evidence type="ECO:0000256" key="1">
    <source>
        <dbReference type="SAM" id="MobiDB-lite"/>
    </source>
</evidence>
<sequence>MMGEPVATPMNLEPPSRAVEIATSAGSLEVPVEREADAAVPVNRQPETDTRPQHWRVGTLRNVFPPENEIAVEDIGHFDCDIPTPFRNSSWVKNVPCPDNERWVVRLEARTMPFNPSLDAFLIKFPPRLTLAKDWTESQDAKIITRAFVNPRTRQTARFYVSGVIAGLEESSWGHFFHIRCDPENENLYNLFAEGVLTLKEAIENSGVESWHKTSEIAHCVPMESDEEEFFIRVRYGDSTELGTLEYDGVDSFLPARHDDPTIAIGATVRCAATMVREERLAVEYNDDSMSWAMVRVNILRGMRALTFTQGWLVDAAQVHRCYEAPATRKHSRRARSRRIESSDDEDDDPVAPACSQAGVKRQHRLISCGQSSAMPVNEDDGEDGDDESEPWKRTRAESPEY</sequence>
<evidence type="ECO:0000313" key="3">
    <source>
        <dbReference type="Proteomes" id="UP000815677"/>
    </source>
</evidence>
<proteinExistence type="predicted"/>
<feature type="compositionally biased region" description="Acidic residues" evidence="1">
    <location>
        <begin position="378"/>
        <end position="389"/>
    </location>
</feature>
<organism evidence="2 3">
    <name type="scientific">Mycena chlorophos</name>
    <name type="common">Agaric fungus</name>
    <name type="synonym">Agaricus chlorophos</name>
    <dbReference type="NCBI Taxonomy" id="658473"/>
    <lineage>
        <taxon>Eukaryota</taxon>
        <taxon>Fungi</taxon>
        <taxon>Dikarya</taxon>
        <taxon>Basidiomycota</taxon>
        <taxon>Agaricomycotina</taxon>
        <taxon>Agaricomycetes</taxon>
        <taxon>Agaricomycetidae</taxon>
        <taxon>Agaricales</taxon>
        <taxon>Marasmiineae</taxon>
        <taxon>Mycenaceae</taxon>
        <taxon>Mycena</taxon>
    </lineage>
</organism>
<feature type="region of interest" description="Disordered" evidence="1">
    <location>
        <begin position="326"/>
        <end position="402"/>
    </location>
</feature>
<evidence type="ECO:0000313" key="2">
    <source>
        <dbReference type="EMBL" id="GAT59232.1"/>
    </source>
</evidence>
<dbReference type="Proteomes" id="UP000815677">
    <property type="component" value="Unassembled WGS sequence"/>
</dbReference>
<reference evidence="2" key="1">
    <citation type="submission" date="2014-09" db="EMBL/GenBank/DDBJ databases">
        <title>Genome sequence of the luminous mushroom Mycena chlorophos for searching fungal bioluminescence genes.</title>
        <authorList>
            <person name="Tanaka Y."/>
            <person name="Kasuga D."/>
            <person name="Oba Y."/>
            <person name="Hase S."/>
            <person name="Sato K."/>
            <person name="Oba Y."/>
            <person name="Sakakibara Y."/>
        </authorList>
    </citation>
    <scope>NUCLEOTIDE SEQUENCE</scope>
</reference>